<dbReference type="AlphaFoldDB" id="A0A2K1K0C5"/>
<evidence type="ECO:0000313" key="3">
    <source>
        <dbReference type="Proteomes" id="UP000006727"/>
    </source>
</evidence>
<dbReference type="Proteomes" id="UP000006727">
    <property type="component" value="Chromosome 10"/>
</dbReference>
<sequence length="83" mass="9477">MLVLMLASDCSHCTLQQFTVGENSAFNPRSDRPTQIMTLSGLVFLLSCLRWNTQGVRFRPLFVFYGLDEPGCERSNWLTMIKS</sequence>
<organism evidence="1">
    <name type="scientific">Physcomitrium patens</name>
    <name type="common">Spreading-leaved earth moss</name>
    <name type="synonym">Physcomitrella patens</name>
    <dbReference type="NCBI Taxonomy" id="3218"/>
    <lineage>
        <taxon>Eukaryota</taxon>
        <taxon>Viridiplantae</taxon>
        <taxon>Streptophyta</taxon>
        <taxon>Embryophyta</taxon>
        <taxon>Bryophyta</taxon>
        <taxon>Bryophytina</taxon>
        <taxon>Bryopsida</taxon>
        <taxon>Funariidae</taxon>
        <taxon>Funariales</taxon>
        <taxon>Funariaceae</taxon>
        <taxon>Physcomitrium</taxon>
    </lineage>
</organism>
<dbReference type="InParanoid" id="A0A2K1K0C5"/>
<protein>
    <submittedName>
        <fullName evidence="1 2">Uncharacterized protein</fullName>
    </submittedName>
</protein>
<proteinExistence type="predicted"/>
<dbReference type="Gramene" id="Pp3c10_25150V3.1">
    <property type="protein sequence ID" value="Pp3c10_25150V3.1"/>
    <property type="gene ID" value="Pp3c10_25150"/>
</dbReference>
<evidence type="ECO:0000313" key="1">
    <source>
        <dbReference type="EMBL" id="PNR47231.1"/>
    </source>
</evidence>
<dbReference type="PaxDb" id="3218-PP1S32_23V6.1"/>
<accession>A0A2K1K0C5</accession>
<dbReference type="EMBL" id="ABEU02000010">
    <property type="protein sequence ID" value="PNR47231.1"/>
    <property type="molecule type" value="Genomic_DNA"/>
</dbReference>
<dbReference type="Gramene" id="Pp3c10_25150V3.2">
    <property type="protein sequence ID" value="Pp3c10_25150V3.2"/>
    <property type="gene ID" value="Pp3c10_25150"/>
</dbReference>
<reference evidence="1 3" key="2">
    <citation type="journal article" date="2018" name="Plant J.">
        <title>The Physcomitrella patens chromosome-scale assembly reveals moss genome structure and evolution.</title>
        <authorList>
            <person name="Lang D."/>
            <person name="Ullrich K.K."/>
            <person name="Murat F."/>
            <person name="Fuchs J."/>
            <person name="Jenkins J."/>
            <person name="Haas F.B."/>
            <person name="Piednoel M."/>
            <person name="Gundlach H."/>
            <person name="Van Bel M."/>
            <person name="Meyberg R."/>
            <person name="Vives C."/>
            <person name="Morata J."/>
            <person name="Symeonidi A."/>
            <person name="Hiss M."/>
            <person name="Muchero W."/>
            <person name="Kamisugi Y."/>
            <person name="Saleh O."/>
            <person name="Blanc G."/>
            <person name="Decker E.L."/>
            <person name="van Gessel N."/>
            <person name="Grimwood J."/>
            <person name="Hayes R.D."/>
            <person name="Graham S.W."/>
            <person name="Gunter L.E."/>
            <person name="McDaniel S.F."/>
            <person name="Hoernstein S.N.W."/>
            <person name="Larsson A."/>
            <person name="Li F.W."/>
            <person name="Perroud P.F."/>
            <person name="Phillips J."/>
            <person name="Ranjan P."/>
            <person name="Rokshar D.S."/>
            <person name="Rothfels C.J."/>
            <person name="Schneider L."/>
            <person name="Shu S."/>
            <person name="Stevenson D.W."/>
            <person name="Thummler F."/>
            <person name="Tillich M."/>
            <person name="Villarreal Aguilar J.C."/>
            <person name="Widiez T."/>
            <person name="Wong G.K."/>
            <person name="Wymore A."/>
            <person name="Zhang Y."/>
            <person name="Zimmer A.D."/>
            <person name="Quatrano R.S."/>
            <person name="Mayer K.F.X."/>
            <person name="Goodstein D."/>
            <person name="Casacuberta J.M."/>
            <person name="Vandepoele K."/>
            <person name="Reski R."/>
            <person name="Cuming A.C."/>
            <person name="Tuskan G.A."/>
            <person name="Maumus F."/>
            <person name="Salse J."/>
            <person name="Schmutz J."/>
            <person name="Rensing S.A."/>
        </authorList>
    </citation>
    <scope>NUCLEOTIDE SEQUENCE [LARGE SCALE GENOMIC DNA]</scope>
    <source>
        <strain evidence="2 3">cv. Gransden 2004</strain>
    </source>
</reference>
<dbReference type="EnsemblPlants" id="Pp3c10_25150V3.2">
    <property type="protein sequence ID" value="Pp3c10_25150V3.2"/>
    <property type="gene ID" value="Pp3c10_25150"/>
</dbReference>
<keyword evidence="3" id="KW-1185">Reference proteome</keyword>
<dbReference type="EnsemblPlants" id="Pp3c10_25150V3.1">
    <property type="protein sequence ID" value="Pp3c10_25150V3.1"/>
    <property type="gene ID" value="Pp3c10_25150"/>
</dbReference>
<reference evidence="2" key="3">
    <citation type="submission" date="2020-12" db="UniProtKB">
        <authorList>
            <consortium name="EnsemblPlants"/>
        </authorList>
    </citation>
    <scope>IDENTIFICATION</scope>
</reference>
<gene>
    <name evidence="1" type="ORF">PHYPA_014351</name>
</gene>
<evidence type="ECO:0000313" key="2">
    <source>
        <dbReference type="EnsemblPlants" id="Pp3c10_25150V3.1"/>
    </source>
</evidence>
<name>A0A2K1K0C5_PHYPA</name>
<reference evidence="1 3" key="1">
    <citation type="journal article" date="2008" name="Science">
        <title>The Physcomitrella genome reveals evolutionary insights into the conquest of land by plants.</title>
        <authorList>
            <person name="Rensing S."/>
            <person name="Lang D."/>
            <person name="Zimmer A."/>
            <person name="Terry A."/>
            <person name="Salamov A."/>
            <person name="Shapiro H."/>
            <person name="Nishiyama T."/>
            <person name="Perroud P.-F."/>
            <person name="Lindquist E."/>
            <person name="Kamisugi Y."/>
            <person name="Tanahashi T."/>
            <person name="Sakakibara K."/>
            <person name="Fujita T."/>
            <person name="Oishi K."/>
            <person name="Shin-I T."/>
            <person name="Kuroki Y."/>
            <person name="Toyoda A."/>
            <person name="Suzuki Y."/>
            <person name="Hashimoto A."/>
            <person name="Yamaguchi K."/>
            <person name="Sugano A."/>
            <person name="Kohara Y."/>
            <person name="Fujiyama A."/>
            <person name="Anterola A."/>
            <person name="Aoki S."/>
            <person name="Ashton N."/>
            <person name="Barbazuk W.B."/>
            <person name="Barker E."/>
            <person name="Bennetzen J."/>
            <person name="Bezanilla M."/>
            <person name="Blankenship R."/>
            <person name="Cho S.H."/>
            <person name="Dutcher S."/>
            <person name="Estelle M."/>
            <person name="Fawcett J.A."/>
            <person name="Gundlach H."/>
            <person name="Hanada K."/>
            <person name="Heyl A."/>
            <person name="Hicks K.A."/>
            <person name="Hugh J."/>
            <person name="Lohr M."/>
            <person name="Mayer K."/>
            <person name="Melkozernov A."/>
            <person name="Murata T."/>
            <person name="Nelson D."/>
            <person name="Pils B."/>
            <person name="Prigge M."/>
            <person name="Reiss B."/>
            <person name="Renner T."/>
            <person name="Rombauts S."/>
            <person name="Rushton P."/>
            <person name="Sanderfoot A."/>
            <person name="Schween G."/>
            <person name="Shiu S.-H."/>
            <person name="Stueber K."/>
            <person name="Theodoulou F.L."/>
            <person name="Tu H."/>
            <person name="Van de Peer Y."/>
            <person name="Verrier P.J."/>
            <person name="Waters E."/>
            <person name="Wood A."/>
            <person name="Yang L."/>
            <person name="Cove D."/>
            <person name="Cuming A."/>
            <person name="Hasebe M."/>
            <person name="Lucas S."/>
            <person name="Mishler D.B."/>
            <person name="Reski R."/>
            <person name="Grigoriev I."/>
            <person name="Quatrano R.S."/>
            <person name="Boore J.L."/>
        </authorList>
    </citation>
    <scope>NUCLEOTIDE SEQUENCE [LARGE SCALE GENOMIC DNA]</scope>
    <source>
        <strain evidence="2 3">cv. Gransden 2004</strain>
    </source>
</reference>